<organism evidence="2 3">
    <name type="scientific">Lineolata rhizophorae</name>
    <dbReference type="NCBI Taxonomy" id="578093"/>
    <lineage>
        <taxon>Eukaryota</taxon>
        <taxon>Fungi</taxon>
        <taxon>Dikarya</taxon>
        <taxon>Ascomycota</taxon>
        <taxon>Pezizomycotina</taxon>
        <taxon>Dothideomycetes</taxon>
        <taxon>Dothideomycetes incertae sedis</taxon>
        <taxon>Lineolatales</taxon>
        <taxon>Lineolataceae</taxon>
        <taxon>Lineolata</taxon>
    </lineage>
</organism>
<accession>A0A6A6NMZ6</accession>
<keyword evidence="3" id="KW-1185">Reference proteome</keyword>
<dbReference type="Proteomes" id="UP000799766">
    <property type="component" value="Unassembled WGS sequence"/>
</dbReference>
<sequence length="308" mass="36285">MKDTGIETFDTLPVDKWQPLAVRRLPRPPMSQLKNIPLPFETKTFSLDFLQYFFGGFQHTPGMYYIPKKEGHSILPSRSYYLMDSIHEPYLPKGPGEHGAKLTAFFNDNATDFFEDGDRSPYEGVPLFICGSPYMKAQKNSERIQYIYCGHYTQNRWSDKLDYDRMMEQVPNEVREYHAEELCKLGRPGWVTYRLTEHFWPKPQYDGLLPLSIDLDTDKDRQDFLHDVGSYICELHHWQKGLEAKAVRLKKKSIMKAFEAPDAGNPKGLRLWWEYLKCDGWESTFYNLLVKVQERFYAKGLNKRYDDE</sequence>
<dbReference type="EMBL" id="MU001704">
    <property type="protein sequence ID" value="KAF2452724.1"/>
    <property type="molecule type" value="Genomic_DNA"/>
</dbReference>
<dbReference type="Pfam" id="PF20411">
    <property type="entry name" value="DUF6697"/>
    <property type="match status" value="1"/>
</dbReference>
<dbReference type="InterPro" id="IPR046520">
    <property type="entry name" value="DUF6697"/>
</dbReference>
<name>A0A6A6NMZ6_9PEZI</name>
<dbReference type="AlphaFoldDB" id="A0A6A6NMZ6"/>
<protein>
    <recommendedName>
        <fullName evidence="1">DUF6697 domain-containing protein</fullName>
    </recommendedName>
</protein>
<gene>
    <name evidence="2" type="ORF">BDY21DRAFT_294173</name>
</gene>
<reference evidence="2" key="1">
    <citation type="journal article" date="2020" name="Stud. Mycol.">
        <title>101 Dothideomycetes genomes: a test case for predicting lifestyles and emergence of pathogens.</title>
        <authorList>
            <person name="Haridas S."/>
            <person name="Albert R."/>
            <person name="Binder M."/>
            <person name="Bloem J."/>
            <person name="Labutti K."/>
            <person name="Salamov A."/>
            <person name="Andreopoulos B."/>
            <person name="Baker S."/>
            <person name="Barry K."/>
            <person name="Bills G."/>
            <person name="Bluhm B."/>
            <person name="Cannon C."/>
            <person name="Castanera R."/>
            <person name="Culley D."/>
            <person name="Daum C."/>
            <person name="Ezra D."/>
            <person name="Gonzalez J."/>
            <person name="Henrissat B."/>
            <person name="Kuo A."/>
            <person name="Liang C."/>
            <person name="Lipzen A."/>
            <person name="Lutzoni F."/>
            <person name="Magnuson J."/>
            <person name="Mondo S."/>
            <person name="Nolan M."/>
            <person name="Ohm R."/>
            <person name="Pangilinan J."/>
            <person name="Park H.-J."/>
            <person name="Ramirez L."/>
            <person name="Alfaro M."/>
            <person name="Sun H."/>
            <person name="Tritt A."/>
            <person name="Yoshinaga Y."/>
            <person name="Zwiers L.-H."/>
            <person name="Turgeon B."/>
            <person name="Goodwin S."/>
            <person name="Spatafora J."/>
            <person name="Crous P."/>
            <person name="Grigoriev I."/>
        </authorList>
    </citation>
    <scope>NUCLEOTIDE SEQUENCE</scope>
    <source>
        <strain evidence="2">ATCC 16933</strain>
    </source>
</reference>
<dbReference type="OrthoDB" id="5427977at2759"/>
<proteinExistence type="predicted"/>
<evidence type="ECO:0000313" key="2">
    <source>
        <dbReference type="EMBL" id="KAF2452724.1"/>
    </source>
</evidence>
<feature type="domain" description="DUF6697" evidence="1">
    <location>
        <begin position="44"/>
        <end position="290"/>
    </location>
</feature>
<evidence type="ECO:0000259" key="1">
    <source>
        <dbReference type="Pfam" id="PF20411"/>
    </source>
</evidence>
<evidence type="ECO:0000313" key="3">
    <source>
        <dbReference type="Proteomes" id="UP000799766"/>
    </source>
</evidence>